<dbReference type="GO" id="GO:0031380">
    <property type="term" value="C:nuclear RNA-directed RNA polymerase complex"/>
    <property type="evidence" value="ECO:0007669"/>
    <property type="project" value="TreeGrafter"/>
</dbReference>
<dbReference type="WBParaSite" id="PTRK_0000657200.1">
    <property type="protein sequence ID" value="PTRK_0000657200.1"/>
    <property type="gene ID" value="PTRK_0000657200"/>
</dbReference>
<dbReference type="InterPro" id="IPR057596">
    <property type="entry name" value="RDRP_core"/>
</dbReference>
<dbReference type="InterPro" id="IPR007855">
    <property type="entry name" value="RDRP"/>
</dbReference>
<evidence type="ECO:0000256" key="7">
    <source>
        <dbReference type="ARBA" id="ARBA00023158"/>
    </source>
</evidence>
<evidence type="ECO:0000313" key="15">
    <source>
        <dbReference type="WBParaSite" id="PTRK_0000657200.1"/>
    </source>
</evidence>
<dbReference type="PANTHER" id="PTHR23079:SF57">
    <property type="entry name" value="RNA-DIRECTED RNA POLYMERASE"/>
    <property type="match status" value="1"/>
</dbReference>
<feature type="domain" description="PH-like" evidence="12">
    <location>
        <begin position="120"/>
        <end position="325"/>
    </location>
</feature>
<evidence type="ECO:0000256" key="8">
    <source>
        <dbReference type="ARBA" id="ARBA00048744"/>
    </source>
</evidence>
<feature type="domain" description="RDRP core" evidence="9">
    <location>
        <begin position="456"/>
        <end position="1060"/>
    </location>
</feature>
<evidence type="ECO:0000259" key="13">
    <source>
        <dbReference type="Pfam" id="PF26253"/>
    </source>
</evidence>
<dbReference type="GO" id="GO:0003968">
    <property type="term" value="F:RNA-directed RNA polymerase activity"/>
    <property type="evidence" value="ECO:0007669"/>
    <property type="project" value="UniProtKB-KW"/>
</dbReference>
<keyword evidence="5" id="KW-0548">Nucleotidyltransferase</keyword>
<dbReference type="InterPro" id="IPR058752">
    <property type="entry name" value="RDRP_C_head"/>
</dbReference>
<evidence type="ECO:0000313" key="14">
    <source>
        <dbReference type="Proteomes" id="UP000038045"/>
    </source>
</evidence>
<feature type="domain" description="DUF7636" evidence="10">
    <location>
        <begin position="1460"/>
        <end position="1555"/>
    </location>
</feature>
<keyword evidence="7" id="KW-0943">RNA-mediated gene silencing</keyword>
<organism evidence="14 15">
    <name type="scientific">Parastrongyloides trichosuri</name>
    <name type="common">Possum-specific nematode worm</name>
    <dbReference type="NCBI Taxonomy" id="131310"/>
    <lineage>
        <taxon>Eukaryota</taxon>
        <taxon>Metazoa</taxon>
        <taxon>Ecdysozoa</taxon>
        <taxon>Nematoda</taxon>
        <taxon>Chromadorea</taxon>
        <taxon>Rhabditida</taxon>
        <taxon>Tylenchina</taxon>
        <taxon>Panagrolaimomorpha</taxon>
        <taxon>Strongyloidoidea</taxon>
        <taxon>Strongyloididae</taxon>
        <taxon>Parastrongyloides</taxon>
    </lineage>
</organism>
<dbReference type="Pfam" id="PF05183">
    <property type="entry name" value="RdRP"/>
    <property type="match status" value="1"/>
</dbReference>
<dbReference type="STRING" id="131310.A0A0N4ZFP2"/>
<evidence type="ECO:0000256" key="3">
    <source>
        <dbReference type="ARBA" id="ARBA00022484"/>
    </source>
</evidence>
<evidence type="ECO:0000256" key="6">
    <source>
        <dbReference type="ARBA" id="ARBA00022884"/>
    </source>
</evidence>
<proteinExistence type="inferred from homology"/>
<dbReference type="GO" id="GO:0030422">
    <property type="term" value="P:siRNA processing"/>
    <property type="evidence" value="ECO:0007669"/>
    <property type="project" value="TreeGrafter"/>
</dbReference>
<evidence type="ECO:0000256" key="1">
    <source>
        <dbReference type="ARBA" id="ARBA00005762"/>
    </source>
</evidence>
<dbReference type="Proteomes" id="UP000038045">
    <property type="component" value="Unplaced"/>
</dbReference>
<evidence type="ECO:0000259" key="9">
    <source>
        <dbReference type="Pfam" id="PF05183"/>
    </source>
</evidence>
<dbReference type="Pfam" id="PF26253">
    <property type="entry name" value="RdRP_head"/>
    <property type="match status" value="1"/>
</dbReference>
<comment type="catalytic activity">
    <reaction evidence="8">
        <text>RNA(n) + a ribonucleoside 5'-triphosphate = RNA(n+1) + diphosphate</text>
        <dbReference type="Rhea" id="RHEA:21248"/>
        <dbReference type="Rhea" id="RHEA-COMP:14527"/>
        <dbReference type="Rhea" id="RHEA-COMP:17342"/>
        <dbReference type="ChEBI" id="CHEBI:33019"/>
        <dbReference type="ChEBI" id="CHEBI:61557"/>
        <dbReference type="ChEBI" id="CHEBI:140395"/>
        <dbReference type="EC" id="2.7.7.48"/>
    </reaction>
</comment>
<dbReference type="EC" id="2.7.7.48" evidence="2"/>
<dbReference type="PANTHER" id="PTHR23079">
    <property type="entry name" value="RNA-DEPENDENT RNA POLYMERASE"/>
    <property type="match status" value="1"/>
</dbReference>
<keyword evidence="4" id="KW-0808">Transferase</keyword>
<dbReference type="Pfam" id="PF24934">
    <property type="entry name" value="DUF7752"/>
    <property type="match status" value="1"/>
</dbReference>
<name>A0A0N4ZFP2_PARTI</name>
<keyword evidence="3" id="KW-0696">RNA-directed RNA polymerase</keyword>
<dbReference type="InterPro" id="IPR057493">
    <property type="entry name" value="PH_RdRP-assoc"/>
</dbReference>
<dbReference type="InterPro" id="IPR056654">
    <property type="entry name" value="DUF7752"/>
</dbReference>
<protein>
    <recommendedName>
        <fullName evidence="2">RNA-directed RNA polymerase</fullName>
        <ecNumber evidence="2">2.7.7.48</ecNumber>
    </recommendedName>
</protein>
<keyword evidence="14" id="KW-1185">Reference proteome</keyword>
<dbReference type="Pfam" id="PF24642">
    <property type="entry name" value="DUF7636"/>
    <property type="match status" value="1"/>
</dbReference>
<evidence type="ECO:0000256" key="2">
    <source>
        <dbReference type="ARBA" id="ARBA00012494"/>
    </source>
</evidence>
<dbReference type="Pfam" id="PF25359">
    <property type="entry name" value="PH_met_RdRP"/>
    <property type="match status" value="1"/>
</dbReference>
<evidence type="ECO:0000259" key="12">
    <source>
        <dbReference type="Pfam" id="PF25359"/>
    </source>
</evidence>
<reference evidence="15" key="1">
    <citation type="submission" date="2017-02" db="UniProtKB">
        <authorList>
            <consortium name="WormBaseParasite"/>
        </authorList>
    </citation>
    <scope>IDENTIFICATION</scope>
</reference>
<evidence type="ECO:0000259" key="10">
    <source>
        <dbReference type="Pfam" id="PF24642"/>
    </source>
</evidence>
<feature type="domain" description="RDRP C-terminal head" evidence="13">
    <location>
        <begin position="1087"/>
        <end position="1243"/>
    </location>
</feature>
<comment type="similarity">
    <text evidence="1">Belongs to the RdRP family.</text>
</comment>
<keyword evidence="6" id="KW-0694">RNA-binding</keyword>
<evidence type="ECO:0000256" key="4">
    <source>
        <dbReference type="ARBA" id="ARBA00022679"/>
    </source>
</evidence>
<evidence type="ECO:0000256" key="5">
    <source>
        <dbReference type="ARBA" id="ARBA00022695"/>
    </source>
</evidence>
<evidence type="ECO:0000259" key="11">
    <source>
        <dbReference type="Pfam" id="PF24934"/>
    </source>
</evidence>
<feature type="domain" description="DUF7752" evidence="11">
    <location>
        <begin position="1299"/>
        <end position="1402"/>
    </location>
</feature>
<accession>A0A0N4ZFP2</accession>
<dbReference type="GO" id="GO:0003723">
    <property type="term" value="F:RNA binding"/>
    <property type="evidence" value="ECO:0007669"/>
    <property type="project" value="UniProtKB-KW"/>
</dbReference>
<dbReference type="InterPro" id="IPR056053">
    <property type="entry name" value="DUF7636"/>
</dbReference>
<sequence length="1563" mass="183498">MSDSVTLPNFTSFELTLLLNDEVTEQSIESIENLANKIFIDSQNKDDIIIKKESTNFFRKNILFNGYTTSIRLTGFFQINSLLFLKFLEYLKATFIPIHVNYSLRVRKFPRNYIDFNVVNESICVQSLGWGNLHYPNRFYDHFNVTKEWSNLFMRKNRGFEYIDEKLKIIQSMFVNFNHNSKLINVYFSIPKCNIDMSCQQFDNSLARLNLIYNNIEKVSITDLVYFPQKDEYSATFNIWTKKPVYLKVLEFGEVIKTSKGDRRRAKFVQVRSFVEKDAKYVVSSIHESSIFYLQMQLKSKEFFNLVERFVTLTNKIVEFVNWEKIVVSKYNYCDKPYDDVNCRKLINSIRNFPLAYLIEAIFSRGFIIYDQLLLNKEKRDNFLSKIFFQFKENERATLKTLEILLDKLTELNCLKDVNEMLECIYRHETLNLCVTNATNEKDLMENRVYVRRLIVTPTRRIYKIPQLLVDNRMLRKHDPTGNKTIRVHFRSDENFPIKYIKNEKIYESIFSEIFENGMIVGCQLFNFLGSSNSQLRQGGSYFFRGTRLDIMNIRKSFGSIKQDAVPKMMARIGQCFTQSRIAKYAVVDQKKTIREKDYYSSIWKNSNEKAKCFSDGCGMISYEMGKKILKSMPNINKVPSCFQFRFRGYKGVLAVHPILDKINNEMKPVSGEDKAFVDCIFRESQSKFRGKSEEKNLEIVKASFPALLCLNRPLINVMDQVSKIQSPESNIRLRNKVHELVDEHLLKIRKSLLTEEGAFEILTSINLRMFGIQRMFLLKVVSFLKEPFFRNICNAYARYHIYGSLKRLNIPLPPTSGRVMFGVIDETGILEYGQVFIQYSEDINYMEMNYSTEIRRKIHVGNVMITKSPTIVSGDLRIFEAVDVPELYYMVDVVVFPRDGPRPHPDEMAGSDLDGDEYAIFFDSSLFVEYNMPAFDFDAGNTIKEVIRGVENDNDLDRKLKEFYKTFLKVDGIPPLAKAHLVQSDFFGIESEIANNIAIKYTQSLDFAKTGEFPEPLTYGWNKNLPPEKPTVVPDFMEYKSFNQPIYKSERLIGELHRRYQSIDRLLKSQFNNDNIKESMNELFIIDGWEEQKEKANEFFCKYSEMLSTLKSTYGILSEEELFSGLIMPDRNANVENFIDDQTSIIEAETLIQEKLSKVIFKIKCQILETFNELKYFYPLLISEERNKRIQYVLTTSLHEYPEDLKKFVSASYYVSFEKSNNNELECYSFPWIFWDVLKNIAFLKLLNLSKRNRFHRILTSNPLTDYIMDYCESREILIAGFVESIRLNNDLGLCYKYIKKYKNLDKLLFFLNIWAHQHGLLTRIEDKKMTVLFIEILNGYYYGISCETFQILENISIMTDEEFENEVDINGCNKGIGQYCIQILSTLSLHRMKSTKFLSLEEKNLHYKFLIRDEELIEISEVASYTINKLTFGRSYEEFPQKNKDDQEKDNRLLSNFIFNISLPTYSKIDHKEVIEKLRKIIGLTSIKKHKTITNRRGYKNITTWSVKPVGTYKAINKFASFIRPEIPQTMVVDKEIDISLYVANKLYYKIVNCSILCSRI</sequence>